<keyword evidence="4" id="KW-0067">ATP-binding</keyword>
<dbReference type="PANTHER" id="PTHR21529:SF4">
    <property type="entry name" value="TPR AND ANKYRIN REPEAT-CONTAINING PROTEIN 1"/>
    <property type="match status" value="1"/>
</dbReference>
<evidence type="ECO:0000259" key="8">
    <source>
        <dbReference type="Pfam" id="PF13087"/>
    </source>
</evidence>
<keyword evidence="2" id="KW-0378">Hydrolase</keyword>
<organism evidence="10 11">
    <name type="scientific">Papaver atlanticum</name>
    <dbReference type="NCBI Taxonomy" id="357466"/>
    <lineage>
        <taxon>Eukaryota</taxon>
        <taxon>Viridiplantae</taxon>
        <taxon>Streptophyta</taxon>
        <taxon>Embryophyta</taxon>
        <taxon>Tracheophyta</taxon>
        <taxon>Spermatophyta</taxon>
        <taxon>Magnoliopsida</taxon>
        <taxon>Ranunculales</taxon>
        <taxon>Papaveraceae</taxon>
        <taxon>Papaveroideae</taxon>
        <taxon>Papaver</taxon>
    </lineage>
</organism>
<evidence type="ECO:0000259" key="9">
    <source>
        <dbReference type="Pfam" id="PF20073"/>
    </source>
</evidence>
<proteinExistence type="predicted"/>
<evidence type="ECO:0000256" key="4">
    <source>
        <dbReference type="ARBA" id="ARBA00022840"/>
    </source>
</evidence>
<dbReference type="SUPFAM" id="SSF52540">
    <property type="entry name" value="P-loop containing nucleoside triphosphate hydrolases"/>
    <property type="match status" value="2"/>
</dbReference>
<evidence type="ECO:0000259" key="6">
    <source>
        <dbReference type="Pfam" id="PF00580"/>
    </source>
</evidence>
<dbReference type="Pfam" id="PF13087">
    <property type="entry name" value="AAA_12"/>
    <property type="match status" value="1"/>
</dbReference>
<dbReference type="InterPro" id="IPR039904">
    <property type="entry name" value="TRANK1"/>
</dbReference>
<dbReference type="InterPro" id="IPR027417">
    <property type="entry name" value="P-loop_NTPase"/>
</dbReference>
<evidence type="ECO:0000256" key="2">
    <source>
        <dbReference type="ARBA" id="ARBA00022801"/>
    </source>
</evidence>
<dbReference type="GO" id="GO:0016787">
    <property type="term" value="F:hydrolase activity"/>
    <property type="evidence" value="ECO:0007669"/>
    <property type="project" value="UniProtKB-KW"/>
</dbReference>
<keyword evidence="1" id="KW-0547">Nucleotide-binding</keyword>
<evidence type="ECO:0000256" key="3">
    <source>
        <dbReference type="ARBA" id="ARBA00022806"/>
    </source>
</evidence>
<feature type="region of interest" description="Disordered" evidence="5">
    <location>
        <begin position="2366"/>
        <end position="2393"/>
    </location>
</feature>
<evidence type="ECO:0000313" key="11">
    <source>
        <dbReference type="Proteomes" id="UP001202328"/>
    </source>
</evidence>
<feature type="domain" description="DNA2/NAM7 helicase-like C-terminal" evidence="8">
    <location>
        <begin position="596"/>
        <end position="780"/>
    </location>
</feature>
<dbReference type="Pfam" id="PF20073">
    <property type="entry name" value="DUF6469"/>
    <property type="match status" value="1"/>
</dbReference>
<keyword evidence="3" id="KW-0347">Helicase</keyword>
<evidence type="ECO:0000313" key="10">
    <source>
        <dbReference type="EMBL" id="KAI3928370.1"/>
    </source>
</evidence>
<dbReference type="InterPro" id="IPR041679">
    <property type="entry name" value="DNA2/NAM7-like_C"/>
</dbReference>
<dbReference type="EMBL" id="JAJJMB010007708">
    <property type="protein sequence ID" value="KAI3928370.1"/>
    <property type="molecule type" value="Genomic_DNA"/>
</dbReference>
<gene>
    <name evidence="10" type="ORF">MKW98_023971</name>
</gene>
<dbReference type="InterPro" id="IPR014016">
    <property type="entry name" value="UvrD-like_ATP-bd"/>
</dbReference>
<dbReference type="FunFam" id="3.40.50.300:FF:000326">
    <property type="entry name" value="P-loop containing nucleoside triphosphate hydrolase"/>
    <property type="match status" value="1"/>
</dbReference>
<keyword evidence="11" id="KW-1185">Reference proteome</keyword>
<dbReference type="GO" id="GO:0005524">
    <property type="term" value="F:ATP binding"/>
    <property type="evidence" value="ECO:0007669"/>
    <property type="project" value="UniProtKB-KW"/>
</dbReference>
<dbReference type="Pfam" id="PF13086">
    <property type="entry name" value="AAA_11"/>
    <property type="match status" value="1"/>
</dbReference>
<reference evidence="10" key="1">
    <citation type="submission" date="2022-04" db="EMBL/GenBank/DDBJ databases">
        <title>A functionally conserved STORR gene fusion in Papaver species that diverged 16.8 million years ago.</title>
        <authorList>
            <person name="Catania T."/>
        </authorList>
    </citation>
    <scope>NUCLEOTIDE SEQUENCE</scope>
    <source>
        <strain evidence="10">S-188037</strain>
    </source>
</reference>
<dbReference type="Pfam" id="PF00580">
    <property type="entry name" value="UvrD-helicase"/>
    <property type="match status" value="1"/>
</dbReference>
<feature type="domain" description="DUF6469" evidence="9">
    <location>
        <begin position="78"/>
        <end position="209"/>
    </location>
</feature>
<evidence type="ECO:0000259" key="7">
    <source>
        <dbReference type="Pfam" id="PF13086"/>
    </source>
</evidence>
<feature type="domain" description="DNA2/NAM7 helicase helicase" evidence="7">
    <location>
        <begin position="249"/>
        <end position="588"/>
    </location>
</feature>
<dbReference type="InterPro" id="IPR045529">
    <property type="entry name" value="DUF6469"/>
</dbReference>
<dbReference type="Gene3D" id="3.40.50.300">
    <property type="entry name" value="P-loop containing nucleotide triphosphate hydrolases"/>
    <property type="match status" value="3"/>
</dbReference>
<evidence type="ECO:0000256" key="1">
    <source>
        <dbReference type="ARBA" id="ARBA00022741"/>
    </source>
</evidence>
<protein>
    <recommendedName>
        <fullName evidence="12">UvrD-like helicase ATP-binding domain-containing protein</fullName>
    </recommendedName>
</protein>
<dbReference type="PANTHER" id="PTHR21529">
    <property type="entry name" value="MAMMARY TURMOR VIRUS RECEPTOR HOMOLOG 1, 2 MTVR1, 2"/>
    <property type="match status" value="1"/>
</dbReference>
<name>A0AAD4XL70_9MAGN</name>
<sequence length="2393" mass="272094">MAHSGDYKYKPPDKDLIDLVFSWTLEDISNEGLYKDKVEKIPECFQSVEDYLGSYTLPLIEETRAELFSSMEVLLDAPYAEVISVKECSPHGSFLYELKFDSWRNLNCNSGKEPYSPKCGDLFVLSDVAPEIASDLEHCVKTCTFALVMKDMKESNATEDDKVSSYLEFRTSKLVEAKDGMRNSVFAVFLVNMTTKIRIWRALHMSGNLQIIKEVLCSNSMVEEVCNFCSLQDYSTWDEQLGRRLSLVLDESQATAVLNSISVALCNHKSSIKLIWGPPGTGKTKTLSILLYTLLSKGCRTLACAPTNVAVKEVALRVLKLVKDPYHMDPGKDELLCSMGDLLLFGSRNRLEVFDDLKAIYLDHRVDRLVECFAPQNSWKKCFITMINFLEDCVAQYHLLENESVSKAKTSVRNDSTSMVPNSFLGFIRDRYRAVVSPLKRCISDLCTHLPKRFLLLSQNDANDKEIETLFTHGEFVDSFHKLKIEVCSSRNSAQLYKIRNECIDKVSFMNRSLVWQFCFQSASLIFCTASSSYTLHRVEMDPLNLLVIDEAAQLRECESVIPMQLKGIRHAILIGDERQLPAMVASKVSDGAGFGRSVFERLSSLGHSKHLLNIQYRMHPKISAFPNANFYWNQILDAPNVLCKNYERHYLQGRMFGPYSFISTSDGKDEQDNVAHSRKNMVEVAIILKIVQKLFRAVVKSWNGAREKLTIGIIYPYAAQVAAIQEKLGHKYEKLEYFAVRVKSIDGFQGGQLDIIIISTVRSNSEGSVGFLSNLQRTNAVSLDLGDGKTLLRSGSCWSALVSDAEHRHCLFNAGEDKDLAKAALKAKKKLDQLDDLLNGDGILFKTAKWKVLFSDNFRKSFLRLKSFQTQKSVINLLLKLSNGSIPKKIDSFKVGRLYVISAVDIVKYSSYVQVLKIWDILPLEEIPKLVKRLDGIFSMYTDDFINRCKEKNADGGSTVAECDGRSYLENSKVNESLLLMKFYSLSSGVVSHLLSGSDGRELDLPFEMTDQELEISLFPRSSFILGRSGTGKTTILTMKLFQKEQQHYFSSEGLSEGTSSTSASPKNWMREGLGETRGTVLRQMFVTVSPQLCSAIKNQISNLKSFICGKKSSSENQSTDMHDVGDTTEFSSIPDSFMDLPLDCYPLVITFQKFLLMLDGSMENSYFYRFNEVKEFCAGNTGTTRTFALNAFIRSKEVNYDRFSSFYWPHFNCHLTRKLDSSTVFVEIMSHIKGGLIAGRVPNGKTQPGELFVADTREMIYDIFLDYEKKKLLNGEFDFADLVMDLHRRLRKGIYRGDQMDFVYIDEVQDLTMRQAALFKYTCQNFEAGFVFSGDTAQTIARGIEFRFQDIRSLFYNEFISEPRSDIKGKAKEKAHCSVSDYFQLIWCWHEFGNSDSIKGIAAKCFIQLKEFERAGILYLKNCEESRLEDAADFFSLAGCWSIAAEVYCRANCLLKCLAVCTKGNLLETGLQFLEKWKADGIFDADATDNQGLKELKQEFLDMMKFVRAFNSLNLMRTFLVAHSYLDELVVLEVEFGNCVEAANSAKLREDLLLGAEILEKGGHYEEASRIILLDVLVKSLWIQGSKGWPLKKFSNKEELLTKSKLIAKTRNNHSHELICMVASSLSEKDRSLEEMGDCLATSRRLVHLGTEILYLRKILDFHLKVRLAKYEQDEMVVLDSMKHAALMISRKRVSTQTLNYFWNTWREKILSILVYLGSIGTIHEKDYKGCEEFCLDYLGVCKTIQNGSSMYILLNGDAYWMKDVCHRSVRRNGELVTMDVHQFVSASQSYWVSEVTCLGMNVLEKLNSLYGFYNGKSFSLFNQGTTSLHIFQVTQGLIEPKVLDWEAPKALLEHSASSRQRFFEIICPADSKLIFSEDMIKLRKTELCREITKQVIMEIISCERKLPLGRIWKVVMLIFVYGSLPVELHQAIVNRSDLSPHWKSFFEQFKDCIDSGIVRLSFLFKMSSYISPFHFSYLMERFLYLVSSWKHIFFTTKSTLLETLTCENWKPKSKSESDTDASLKSELYSLEGFLVGFGHHMLMREKGTLEWFEKTDVAAKKDHPSLVLRLFILVCLVSINVADHFDLICELLINDDTASLLPLEFRKILGLAKPSDNPYMSVSPEVDYSKLSKVFAKVLKIIENPLVILYLGNNRPTFSCSDAIFIDMELILCREDILDILYPKRTECVPQDAVIELETERLSDENVPPCNIESIIPCSQHSSSFSEEEQFMENEGEHVSDLQGGYQVVWRADDGFAMNPLALKSCLFAFLMLQLNLNASSGAGDRRFVTEAEIMLGELKQLVIALRVSCPRKENIQTILSRFGILLKESQAMETRLRQLSDPFFSMLMVPLPNNLTGFPLASVSSKSKHSKKKEKSKSEKNKKGKGQRK</sequence>
<accession>A0AAD4XL70</accession>
<dbReference type="CDD" id="cd18808">
    <property type="entry name" value="SF1_C_Upf1"/>
    <property type="match status" value="1"/>
</dbReference>
<dbReference type="InterPro" id="IPR047187">
    <property type="entry name" value="SF1_C_Upf1"/>
</dbReference>
<dbReference type="GO" id="GO:0005694">
    <property type="term" value="C:chromosome"/>
    <property type="evidence" value="ECO:0007669"/>
    <property type="project" value="UniProtKB-ARBA"/>
</dbReference>
<dbReference type="Proteomes" id="UP001202328">
    <property type="component" value="Unassembled WGS sequence"/>
</dbReference>
<feature type="compositionally biased region" description="Basic residues" evidence="5">
    <location>
        <begin position="2370"/>
        <end position="2379"/>
    </location>
</feature>
<evidence type="ECO:0000256" key="5">
    <source>
        <dbReference type="SAM" id="MobiDB-lite"/>
    </source>
</evidence>
<dbReference type="InterPro" id="IPR041677">
    <property type="entry name" value="DNA2/NAM7_AAA_11"/>
</dbReference>
<evidence type="ECO:0008006" key="12">
    <source>
        <dbReference type="Google" id="ProtNLM"/>
    </source>
</evidence>
<dbReference type="GO" id="GO:0004386">
    <property type="term" value="F:helicase activity"/>
    <property type="evidence" value="ECO:0007669"/>
    <property type="project" value="UniProtKB-KW"/>
</dbReference>
<feature type="domain" description="UvrD-like helicase ATP-binding" evidence="6">
    <location>
        <begin position="1257"/>
        <end position="1342"/>
    </location>
</feature>
<comment type="caution">
    <text evidence="10">The sequence shown here is derived from an EMBL/GenBank/DDBJ whole genome shotgun (WGS) entry which is preliminary data.</text>
</comment>